<accession>A0A1H4NN91</accession>
<name>A0A1H4NN91_9MICO</name>
<gene>
    <name evidence="2" type="ORF">SAMN04489806_2234</name>
</gene>
<sequence length="224" mass="23579">MTNSPHDDDEALDPAAMLALANAQQRSVASQINSFAWIITGVWGIAWLVGFGAIWLIDGLAPAFALPAGVAWPTLGVCLAVAVATSIVLGIRSTRGVKSSPSSAFTGAVYGSTWSISMVGIWILGSSMIAQGMSAEIAAFYFTSAFVLMTGVMMLVSAAIWQTRPSLYVGIWLVVIAAVAPLFGVPGNYLFLALSGGLVFLLFSIVLLVHASRLRRRLQGSDRA</sequence>
<dbReference type="EMBL" id="FNRY01000001">
    <property type="protein sequence ID" value="SEB96032.1"/>
    <property type="molecule type" value="Genomic_DNA"/>
</dbReference>
<proteinExistence type="predicted"/>
<feature type="transmembrane region" description="Helical" evidence="1">
    <location>
        <begin position="137"/>
        <end position="160"/>
    </location>
</feature>
<feature type="transmembrane region" description="Helical" evidence="1">
    <location>
        <begin position="167"/>
        <end position="183"/>
    </location>
</feature>
<dbReference type="RefSeq" id="WP_091184043.1">
    <property type="nucleotide sequence ID" value="NZ_FNRY01000001.1"/>
</dbReference>
<feature type="transmembrane region" description="Helical" evidence="1">
    <location>
        <begin position="35"/>
        <end position="57"/>
    </location>
</feature>
<dbReference type="Proteomes" id="UP000199183">
    <property type="component" value="Unassembled WGS sequence"/>
</dbReference>
<dbReference type="AlphaFoldDB" id="A0A1H4NN91"/>
<keyword evidence="1" id="KW-1133">Transmembrane helix</keyword>
<reference evidence="2 3" key="1">
    <citation type="submission" date="2016-10" db="EMBL/GenBank/DDBJ databases">
        <authorList>
            <person name="de Groot N.N."/>
        </authorList>
    </citation>
    <scope>NUCLEOTIDE SEQUENCE [LARGE SCALE GENOMIC DNA]</scope>
    <source>
        <strain evidence="2 3">DSM 21799</strain>
    </source>
</reference>
<keyword evidence="1" id="KW-0812">Transmembrane</keyword>
<dbReference type="OrthoDB" id="3240366at2"/>
<keyword evidence="3" id="KW-1185">Reference proteome</keyword>
<keyword evidence="1" id="KW-0472">Membrane</keyword>
<evidence type="ECO:0000256" key="1">
    <source>
        <dbReference type="SAM" id="Phobius"/>
    </source>
</evidence>
<feature type="transmembrane region" description="Helical" evidence="1">
    <location>
        <begin position="189"/>
        <end position="209"/>
    </location>
</feature>
<evidence type="ECO:0000313" key="3">
    <source>
        <dbReference type="Proteomes" id="UP000199183"/>
    </source>
</evidence>
<feature type="transmembrane region" description="Helical" evidence="1">
    <location>
        <begin position="69"/>
        <end position="91"/>
    </location>
</feature>
<protein>
    <submittedName>
        <fullName evidence="2">Uncharacterized protein</fullName>
    </submittedName>
</protein>
<feature type="transmembrane region" description="Helical" evidence="1">
    <location>
        <begin position="103"/>
        <end position="125"/>
    </location>
</feature>
<evidence type="ECO:0000313" key="2">
    <source>
        <dbReference type="EMBL" id="SEB96032.1"/>
    </source>
</evidence>
<organism evidence="2 3">
    <name type="scientific">Paramicrobacterium humi</name>
    <dbReference type="NCBI Taxonomy" id="640635"/>
    <lineage>
        <taxon>Bacteria</taxon>
        <taxon>Bacillati</taxon>
        <taxon>Actinomycetota</taxon>
        <taxon>Actinomycetes</taxon>
        <taxon>Micrococcales</taxon>
        <taxon>Microbacteriaceae</taxon>
        <taxon>Paramicrobacterium</taxon>
    </lineage>
</organism>
<dbReference type="STRING" id="640635.SAMN04489806_2234"/>